<keyword evidence="4" id="KW-1185">Reference proteome</keyword>
<gene>
    <name evidence="3" type="ORF">CC99x_004215</name>
    <name evidence="2" type="ORF">CC99x_01552</name>
</gene>
<sequence>MPSDAVQRVINADIDNLISVFLNNKEIEAGKHDAENFDALIEDLETAKDKSAIERAVIFNSVLKNVQILFDQDPLLAQTLSEIIQLAENKIYHRAPAEEWVQHIGEYDLSQEAQAILQRETEAPPIEEFDAHQAVHALLSSDESRTLLYTGAFAEGEEQTNARDTFLRFLENRHLNLPQENTRPRPTTDMKLFLGEEGVRLYKAAVNEEMRSRSFRDAVFLKSVQHYEGQKWDKKLVLWVGGPSASGKTYGASSAVKAMAEKMPSLEGDESGNYVVSVDGGIEREVSQMRQMLLQAALTKGYKGISDLHANTKLSVKEYVKAAALEEDSLSLVIPETFAESALLKRFDAAGAYKENEMRAYHQDPRIIQAFSEVVAETSKDERFKISVKHMGEGRAWFNERDEFDDDSIKMNNREIGCESKVYDSKGFFIGRYASEQAREILKEMDPNGSYIRIVNDLVFVKKDQSGKWRECGSDDTPDFKLAARDFEKWKSERRGDLNTHDLKEWYAEQRQQGHLAKANIMIVPNDIVNIEVKSKENPDVKGLKISKRDYDRFLAEIHPEKPSFARVTGWCLDQAEIGKLITPLDLIVQYKEGVMRRTVSAPAFMERSAQKTILEAEPIPRTSSAPIPIPKAKVEEREQASFKNHLTFSYDSMPESVENTKLQAQIEKKSQVDLDVEPKTAQKLKSGPSK</sequence>
<comment type="caution">
    <text evidence="2">The sequence shown here is derived from an EMBL/GenBank/DDBJ whole genome shotgun (WGS) entry which is preliminary data.</text>
</comment>
<dbReference type="Proteomes" id="UP000051494">
    <property type="component" value="Unassembled WGS sequence"/>
</dbReference>
<dbReference type="EMBL" id="LKHV01000007">
    <property type="protein sequence ID" value="KRG18340.1"/>
    <property type="molecule type" value="Genomic_DNA"/>
</dbReference>
<evidence type="ECO:0000313" key="3">
    <source>
        <dbReference type="EMBL" id="MCS5708103.1"/>
    </source>
</evidence>
<evidence type="ECO:0000313" key="2">
    <source>
        <dbReference type="EMBL" id="KRG18340.1"/>
    </source>
</evidence>
<name>A0A0Q9YND8_9GAMM</name>
<evidence type="ECO:0000256" key="1">
    <source>
        <dbReference type="SAM" id="MobiDB-lite"/>
    </source>
</evidence>
<proteinExistence type="predicted"/>
<dbReference type="RefSeq" id="WP_057624644.1">
    <property type="nucleotide sequence ID" value="NZ_LKHV02000001.1"/>
</dbReference>
<reference evidence="2" key="1">
    <citation type="submission" date="2015-09" db="EMBL/GenBank/DDBJ databases">
        <title>Draft Genome Sequences of Two Novel Amoeba-resistant Intranuclear Bacteria, Candidatus Berkiella cookevillensis and Candidatus Berkiella aquae.</title>
        <authorList>
            <person name="Mehari Y.T."/>
            <person name="Arivett B.A."/>
            <person name="Farone A.L."/>
            <person name="Gunderson J.H."/>
            <person name="Farone M.B."/>
        </authorList>
    </citation>
    <scope>NUCLEOTIDE SEQUENCE [LARGE SCALE GENOMIC DNA]</scope>
    <source>
        <strain evidence="2">CC99</strain>
    </source>
</reference>
<accession>A0A0Q9YND8</accession>
<dbReference type="EMBL" id="LKHV02000001">
    <property type="protein sequence ID" value="MCS5708103.1"/>
    <property type="molecule type" value="Genomic_DNA"/>
</dbReference>
<feature type="region of interest" description="Disordered" evidence="1">
    <location>
        <begin position="669"/>
        <end position="691"/>
    </location>
</feature>
<evidence type="ECO:0000313" key="4">
    <source>
        <dbReference type="Proteomes" id="UP000051494"/>
    </source>
</evidence>
<feature type="compositionally biased region" description="Basic and acidic residues" evidence="1">
    <location>
        <begin position="669"/>
        <end position="681"/>
    </location>
</feature>
<dbReference type="AlphaFoldDB" id="A0A0Q9YND8"/>
<protein>
    <submittedName>
        <fullName evidence="2">Uncharacterized protein</fullName>
    </submittedName>
</protein>
<reference evidence="3" key="2">
    <citation type="journal article" date="2016" name="Genome Announc.">
        <title>Draft Genome Sequences of Two Novel Amoeba-Resistant Intranuclear Bacteria, 'Candidatus Berkiella cookevillensis' and 'Candidatus Berkiella aquae'.</title>
        <authorList>
            <person name="Mehari Y.T."/>
            <person name="Arivett B.A."/>
            <person name="Farone A.L."/>
            <person name="Gunderson J.H."/>
            <person name="Farone M.B."/>
        </authorList>
    </citation>
    <scope>NUCLEOTIDE SEQUENCE</scope>
    <source>
        <strain evidence="3">CC99</strain>
    </source>
</reference>
<dbReference type="OrthoDB" id="5652981at2"/>
<organism evidence="2">
    <name type="scientific">Candidatus Berkiella cookevillensis</name>
    <dbReference type="NCBI Taxonomy" id="437022"/>
    <lineage>
        <taxon>Bacteria</taxon>
        <taxon>Pseudomonadati</taxon>
        <taxon>Pseudomonadota</taxon>
        <taxon>Gammaproteobacteria</taxon>
        <taxon>Candidatus Berkiellales</taxon>
        <taxon>Candidatus Berkiellaceae</taxon>
        <taxon>Candidatus Berkiella</taxon>
    </lineage>
</organism>
<reference evidence="3" key="3">
    <citation type="submission" date="2021-06" db="EMBL/GenBank/DDBJ databases">
        <title>Genomic Description and Analysis of Intracellular Bacteria, Candidatus Berkiella cookevillensis and Candidatus Berkiella aquae.</title>
        <authorList>
            <person name="Kidane D.T."/>
            <person name="Mehari Y.T."/>
            <person name="Rice F.C."/>
            <person name="Arivett B.A."/>
            <person name="Farone A.L."/>
            <person name="Berk S.G."/>
            <person name="Farone M.B."/>
        </authorList>
    </citation>
    <scope>NUCLEOTIDE SEQUENCE</scope>
    <source>
        <strain evidence="3">CC99</strain>
    </source>
</reference>